<dbReference type="SUPFAM" id="SSF55073">
    <property type="entry name" value="Nucleotide cyclase"/>
    <property type="match status" value="1"/>
</dbReference>
<dbReference type="EC" id="2.7.7.65" evidence="1"/>
<dbReference type="SMART" id="SM00267">
    <property type="entry name" value="GGDEF"/>
    <property type="match status" value="1"/>
</dbReference>
<feature type="transmembrane region" description="Helical" evidence="3">
    <location>
        <begin position="12"/>
        <end position="33"/>
    </location>
</feature>
<sequence>MALLKPARPLSLIAAGRIFVIFVFLFTGAVALFSHSFLTKIEADAADIQDQQIPAVLAQNRNALKIEKLVSLTRSAFLARDSVMERQIQLQVRILSQSFALDGDNVLTQGATQMADGISRIIAARVEEREAGGDGLVTPATANADAVAAYQQTMDLAEGLANNLSTGTARVADKISTDIQFTAGAIRQAWWIILGVPLVATLLLFWFFRAQVVRPIDITVQRLEAIKNRAGTGLGTKKAWFSDLRQIELAVSEFAQVSEELHVKNEMLLLLSDQDPLTKVGNRRHFDTTLTDLVEQHHSTGRLALLLLDLDHFKLINDQYGHQMGDACLKTVGHVLTTLCEPHSFIPARFGGEEFAVLMPGADLAEAVIFAERMRVEVSRLTIATSGDGSSVSVTTSIGVASLADVRPRSSNALIEASDRALYKAKSEGRNSVCCDRPNDIGRLRLVK</sequence>
<dbReference type="NCBIfam" id="TIGR00254">
    <property type="entry name" value="GGDEF"/>
    <property type="match status" value="1"/>
</dbReference>
<comment type="catalytic activity">
    <reaction evidence="2">
        <text>2 GTP = 3',3'-c-di-GMP + 2 diphosphate</text>
        <dbReference type="Rhea" id="RHEA:24898"/>
        <dbReference type="ChEBI" id="CHEBI:33019"/>
        <dbReference type="ChEBI" id="CHEBI:37565"/>
        <dbReference type="ChEBI" id="CHEBI:58805"/>
        <dbReference type="EC" id="2.7.7.65"/>
    </reaction>
</comment>
<evidence type="ECO:0000256" key="2">
    <source>
        <dbReference type="ARBA" id="ARBA00034247"/>
    </source>
</evidence>
<dbReference type="Gene3D" id="3.30.70.270">
    <property type="match status" value="1"/>
</dbReference>
<dbReference type="InterPro" id="IPR043128">
    <property type="entry name" value="Rev_trsase/Diguanyl_cyclase"/>
</dbReference>
<evidence type="ECO:0000259" key="4">
    <source>
        <dbReference type="PROSITE" id="PS50887"/>
    </source>
</evidence>
<dbReference type="Proteomes" id="UP001217476">
    <property type="component" value="Chromosome"/>
</dbReference>
<dbReference type="FunFam" id="3.30.70.270:FF:000001">
    <property type="entry name" value="Diguanylate cyclase domain protein"/>
    <property type="match status" value="1"/>
</dbReference>
<feature type="domain" description="GGDEF" evidence="4">
    <location>
        <begin position="301"/>
        <end position="438"/>
    </location>
</feature>
<dbReference type="InterPro" id="IPR029787">
    <property type="entry name" value="Nucleotide_cyclase"/>
</dbReference>
<dbReference type="CDD" id="cd01949">
    <property type="entry name" value="GGDEF"/>
    <property type="match status" value="1"/>
</dbReference>
<feature type="transmembrane region" description="Helical" evidence="3">
    <location>
        <begin position="189"/>
        <end position="208"/>
    </location>
</feature>
<evidence type="ECO:0000313" key="6">
    <source>
        <dbReference type="Proteomes" id="UP001217476"/>
    </source>
</evidence>
<dbReference type="EMBL" id="CP119312">
    <property type="protein sequence ID" value="WEK03236.1"/>
    <property type="molecule type" value="Genomic_DNA"/>
</dbReference>
<dbReference type="Pfam" id="PF00990">
    <property type="entry name" value="GGDEF"/>
    <property type="match status" value="1"/>
</dbReference>
<dbReference type="PROSITE" id="PS50887">
    <property type="entry name" value="GGDEF"/>
    <property type="match status" value="1"/>
</dbReference>
<dbReference type="PANTHER" id="PTHR45138">
    <property type="entry name" value="REGULATORY COMPONENTS OF SENSORY TRANSDUCTION SYSTEM"/>
    <property type="match status" value="1"/>
</dbReference>
<protein>
    <recommendedName>
        <fullName evidence="1">diguanylate cyclase</fullName>
        <ecNumber evidence="1">2.7.7.65</ecNumber>
    </recommendedName>
</protein>
<dbReference type="InterPro" id="IPR050469">
    <property type="entry name" value="Diguanylate_Cyclase"/>
</dbReference>
<evidence type="ECO:0000313" key="5">
    <source>
        <dbReference type="EMBL" id="WEK03236.1"/>
    </source>
</evidence>
<accession>A0AAJ5VR60</accession>
<dbReference type="GO" id="GO:0052621">
    <property type="term" value="F:diguanylate cyclase activity"/>
    <property type="evidence" value="ECO:0007669"/>
    <property type="project" value="UniProtKB-EC"/>
</dbReference>
<evidence type="ECO:0000256" key="1">
    <source>
        <dbReference type="ARBA" id="ARBA00012528"/>
    </source>
</evidence>
<name>A0AAJ5VR60_9HYPH</name>
<gene>
    <name evidence="5" type="ORF">P0Y65_13610</name>
</gene>
<organism evidence="5 6">
    <name type="scientific">Candidatus Devosia phytovorans</name>
    <dbReference type="NCBI Taxonomy" id="3121372"/>
    <lineage>
        <taxon>Bacteria</taxon>
        <taxon>Pseudomonadati</taxon>
        <taxon>Pseudomonadota</taxon>
        <taxon>Alphaproteobacteria</taxon>
        <taxon>Hyphomicrobiales</taxon>
        <taxon>Devosiaceae</taxon>
        <taxon>Devosia</taxon>
    </lineage>
</organism>
<dbReference type="AlphaFoldDB" id="A0AAJ5VR60"/>
<proteinExistence type="predicted"/>
<evidence type="ECO:0000256" key="3">
    <source>
        <dbReference type="SAM" id="Phobius"/>
    </source>
</evidence>
<keyword evidence="3" id="KW-0472">Membrane</keyword>
<keyword evidence="3" id="KW-1133">Transmembrane helix</keyword>
<dbReference type="InterPro" id="IPR000160">
    <property type="entry name" value="GGDEF_dom"/>
</dbReference>
<keyword evidence="3" id="KW-0812">Transmembrane</keyword>
<reference evidence="5" key="1">
    <citation type="submission" date="2023-03" db="EMBL/GenBank/DDBJ databases">
        <title>Andean soil-derived lignocellulolytic bacterial consortium as a source of novel taxa and putative plastic-active enzymes.</title>
        <authorList>
            <person name="Diaz-Garcia L."/>
            <person name="Chuvochina M."/>
            <person name="Feuerriegel G."/>
            <person name="Bunk B."/>
            <person name="Sproer C."/>
            <person name="Streit W.R."/>
            <person name="Rodriguez L.M."/>
            <person name="Overmann J."/>
            <person name="Jimenez D.J."/>
        </authorList>
    </citation>
    <scope>NUCLEOTIDE SEQUENCE</scope>
    <source>
        <strain evidence="5">MAG 4196</strain>
    </source>
</reference>
<dbReference type="PANTHER" id="PTHR45138:SF9">
    <property type="entry name" value="DIGUANYLATE CYCLASE DGCM-RELATED"/>
    <property type="match status" value="1"/>
</dbReference>